<feature type="region of interest" description="Disordered" evidence="2">
    <location>
        <begin position="247"/>
        <end position="281"/>
    </location>
</feature>
<feature type="region of interest" description="Disordered" evidence="2">
    <location>
        <begin position="167"/>
        <end position="228"/>
    </location>
</feature>
<dbReference type="Proteomes" id="UP001369086">
    <property type="component" value="Unassembled WGS sequence"/>
</dbReference>
<dbReference type="PANTHER" id="PTHR16476:SF4">
    <property type="entry name" value="PROTEIN FAM216A"/>
    <property type="match status" value="1"/>
</dbReference>
<dbReference type="Pfam" id="PF15107">
    <property type="entry name" value="FAM216B"/>
    <property type="match status" value="1"/>
</dbReference>
<organism evidence="3 4">
    <name type="scientific">Huso huso</name>
    <name type="common">Beluga</name>
    <name type="synonym">Acipenser huso</name>
    <dbReference type="NCBI Taxonomy" id="61971"/>
    <lineage>
        <taxon>Eukaryota</taxon>
        <taxon>Metazoa</taxon>
        <taxon>Chordata</taxon>
        <taxon>Craniata</taxon>
        <taxon>Vertebrata</taxon>
        <taxon>Euteleostomi</taxon>
        <taxon>Actinopterygii</taxon>
        <taxon>Chondrostei</taxon>
        <taxon>Acipenseriformes</taxon>
        <taxon>Acipenseridae</taxon>
        <taxon>Huso</taxon>
    </lineage>
</organism>
<accession>A0ABR0YVI9</accession>
<dbReference type="PANTHER" id="PTHR16476">
    <property type="entry name" value="FAMILY WITH SEQUENCE SIMILARITY 216 MEMBER A"/>
    <property type="match status" value="1"/>
</dbReference>
<feature type="compositionally biased region" description="Polar residues" evidence="2">
    <location>
        <begin position="267"/>
        <end position="281"/>
    </location>
</feature>
<evidence type="ECO:0000313" key="3">
    <source>
        <dbReference type="EMBL" id="KAK6476546.1"/>
    </source>
</evidence>
<protein>
    <submittedName>
        <fullName evidence="3">Protein FAM216A-like isoform X1</fullName>
    </submittedName>
</protein>
<sequence length="281" mass="31325">MYGTGIRVSLCSSNEHPPVVMRKQVTFVEQGCKGQDLPQAKQVLATRSAGHCYPQSNRYTDQTATTKSQEALHSKAMQLSGTPQLKTVHIPKSMRAAPFLQHPDLTTGQKRYLCSIANVYSTEHLRTQIRRQYLNMLQPCMQTGAIMSCENPNPSAKVLLHQQTLSQMGKRTEPLRNNKPTPGRHRQTHTGNIILPSIIDGGHRVQSSAPTSNQRRTSKAKTKAGTQRKCLKDTKVKLDCVRKEQKYGEESLMQTISSLSIEKEQGKSGSLSAESYNYKST</sequence>
<dbReference type="EMBL" id="JAHFZB010000022">
    <property type="protein sequence ID" value="KAK6476546.1"/>
    <property type="molecule type" value="Genomic_DNA"/>
</dbReference>
<comment type="caution">
    <text evidence="3">The sequence shown here is derived from an EMBL/GenBank/DDBJ whole genome shotgun (WGS) entry which is preliminary data.</text>
</comment>
<proteinExistence type="inferred from homology"/>
<evidence type="ECO:0000256" key="2">
    <source>
        <dbReference type="SAM" id="MobiDB-lite"/>
    </source>
</evidence>
<keyword evidence="4" id="KW-1185">Reference proteome</keyword>
<feature type="compositionally biased region" description="Polar residues" evidence="2">
    <location>
        <begin position="205"/>
        <end position="215"/>
    </location>
</feature>
<comment type="similarity">
    <text evidence="1">Belongs to the FAM216 family.</text>
</comment>
<gene>
    <name evidence="3" type="ORF">HHUSO_G22968</name>
</gene>
<evidence type="ECO:0000256" key="1">
    <source>
        <dbReference type="ARBA" id="ARBA00008615"/>
    </source>
</evidence>
<dbReference type="InterPro" id="IPR029373">
    <property type="entry name" value="FAM216"/>
</dbReference>
<name>A0ABR0YVI9_HUSHU</name>
<evidence type="ECO:0000313" key="4">
    <source>
        <dbReference type="Proteomes" id="UP001369086"/>
    </source>
</evidence>
<reference evidence="3 4" key="1">
    <citation type="submission" date="2021-05" db="EMBL/GenBank/DDBJ databases">
        <authorList>
            <person name="Zahm M."/>
            <person name="Klopp C."/>
            <person name="Cabau C."/>
            <person name="Kuhl H."/>
            <person name="Suciu R."/>
            <person name="Ciorpac M."/>
            <person name="Holostenco D."/>
            <person name="Gessner J."/>
            <person name="Wuertz S."/>
            <person name="Hohne C."/>
            <person name="Stock M."/>
            <person name="Gislard M."/>
            <person name="Lluch J."/>
            <person name="Milhes M."/>
            <person name="Lampietro C."/>
            <person name="Lopez Roques C."/>
            <person name="Donnadieu C."/>
            <person name="Du K."/>
            <person name="Schartl M."/>
            <person name="Guiguen Y."/>
        </authorList>
    </citation>
    <scope>NUCLEOTIDE SEQUENCE [LARGE SCALE GENOMIC DNA]</scope>
    <source>
        <strain evidence="3">Hh-F2</strain>
        <tissue evidence="3">Blood</tissue>
    </source>
</reference>